<dbReference type="Proteomes" id="UP001141552">
    <property type="component" value="Unassembled WGS sequence"/>
</dbReference>
<dbReference type="GO" id="GO:0098542">
    <property type="term" value="P:defense response to other organism"/>
    <property type="evidence" value="ECO:0007669"/>
    <property type="project" value="InterPro"/>
</dbReference>
<sequence>MLLMAVLAFADIIWTSFFYDISSFTLTGLSVINLNTSSGNTARWTGHILAYNPHSKIGIEYGRIGAWISTGDSKLASGQIAPFNQGPKGETRLSFTLPYTRQAPVLGLGPVLVDLRLTARYRFQGVLISWVNYGMERHISCENIELVVVASGHGSGTTDSGRIWRLLPTLWSYKEANQQSPPSIQCSIQSHWIPPPIPCFKLNTNVAMVKSSGIRVSAVVRDYQGWFVAMGTNFYPGIFDATLGEAYATRFGLDLVRDAAESYHPRDG</sequence>
<dbReference type="GO" id="GO:0009506">
    <property type="term" value="C:plasmodesma"/>
    <property type="evidence" value="ECO:0007669"/>
    <property type="project" value="TreeGrafter"/>
</dbReference>
<proteinExistence type="predicted"/>
<keyword evidence="4" id="KW-0472">Membrane</keyword>
<evidence type="ECO:0000256" key="1">
    <source>
        <dbReference type="ARBA" id="ARBA00004167"/>
    </source>
</evidence>
<feature type="domain" description="Late embryogenesis abundant protein LEA-2 subgroup" evidence="5">
    <location>
        <begin position="48"/>
        <end position="127"/>
    </location>
</feature>
<dbReference type="AlphaFoldDB" id="A0A9Q0FDK0"/>
<evidence type="ECO:0000313" key="6">
    <source>
        <dbReference type="EMBL" id="KAJ4829406.1"/>
    </source>
</evidence>
<dbReference type="GO" id="GO:0005886">
    <property type="term" value="C:plasma membrane"/>
    <property type="evidence" value="ECO:0007669"/>
    <property type="project" value="TreeGrafter"/>
</dbReference>
<dbReference type="Pfam" id="PF03168">
    <property type="entry name" value="LEA_2"/>
    <property type="match status" value="1"/>
</dbReference>
<dbReference type="PANTHER" id="PTHR31415:SF4">
    <property type="entry name" value="NDR1_HIN1-LIKE PROTEIN 3"/>
    <property type="match status" value="1"/>
</dbReference>
<reference evidence="6" key="1">
    <citation type="submission" date="2022-02" db="EMBL/GenBank/DDBJ databases">
        <authorList>
            <person name="Henning P.M."/>
            <person name="McCubbin A.G."/>
            <person name="Shore J.S."/>
        </authorList>
    </citation>
    <scope>NUCLEOTIDE SEQUENCE</scope>
    <source>
        <strain evidence="6">F60SS</strain>
        <tissue evidence="6">Leaves</tissue>
    </source>
</reference>
<comment type="subcellular location">
    <subcellularLocation>
        <location evidence="1">Membrane</location>
        <topology evidence="1">Single-pass membrane protein</topology>
    </subcellularLocation>
</comment>
<evidence type="ECO:0000256" key="3">
    <source>
        <dbReference type="ARBA" id="ARBA00022989"/>
    </source>
</evidence>
<evidence type="ECO:0000256" key="2">
    <source>
        <dbReference type="ARBA" id="ARBA00022692"/>
    </source>
</evidence>
<dbReference type="PANTHER" id="PTHR31415">
    <property type="entry name" value="OS05G0367900 PROTEIN"/>
    <property type="match status" value="1"/>
</dbReference>
<evidence type="ECO:0000313" key="7">
    <source>
        <dbReference type="Proteomes" id="UP001141552"/>
    </source>
</evidence>
<evidence type="ECO:0000256" key="4">
    <source>
        <dbReference type="ARBA" id="ARBA00023136"/>
    </source>
</evidence>
<comment type="caution">
    <text evidence="6">The sequence shown here is derived from an EMBL/GenBank/DDBJ whole genome shotgun (WGS) entry which is preliminary data.</text>
</comment>
<dbReference type="InterPro" id="IPR004864">
    <property type="entry name" value="LEA_2"/>
</dbReference>
<keyword evidence="2" id="KW-0812">Transmembrane</keyword>
<protein>
    <recommendedName>
        <fullName evidence="5">Late embryogenesis abundant protein LEA-2 subgroup domain-containing protein</fullName>
    </recommendedName>
</protein>
<dbReference type="EMBL" id="JAKUCV010005902">
    <property type="protein sequence ID" value="KAJ4829406.1"/>
    <property type="molecule type" value="Genomic_DNA"/>
</dbReference>
<gene>
    <name evidence="6" type="ORF">Tsubulata_035651</name>
</gene>
<reference evidence="6" key="2">
    <citation type="journal article" date="2023" name="Plants (Basel)">
        <title>Annotation of the Turnera subulata (Passifloraceae) Draft Genome Reveals the S-Locus Evolved after the Divergence of Turneroideae from Passifloroideae in a Stepwise Manner.</title>
        <authorList>
            <person name="Henning P.M."/>
            <person name="Roalson E.H."/>
            <person name="Mir W."/>
            <person name="McCubbin A.G."/>
            <person name="Shore J.S."/>
        </authorList>
    </citation>
    <scope>NUCLEOTIDE SEQUENCE</scope>
    <source>
        <strain evidence="6">F60SS</strain>
    </source>
</reference>
<keyword evidence="7" id="KW-1185">Reference proteome</keyword>
<name>A0A9Q0FDK0_9ROSI</name>
<dbReference type="InterPro" id="IPR044839">
    <property type="entry name" value="NDR1-like"/>
</dbReference>
<evidence type="ECO:0000259" key="5">
    <source>
        <dbReference type="Pfam" id="PF03168"/>
    </source>
</evidence>
<accession>A0A9Q0FDK0</accession>
<keyword evidence="3" id="KW-1133">Transmembrane helix</keyword>
<organism evidence="6 7">
    <name type="scientific">Turnera subulata</name>
    <dbReference type="NCBI Taxonomy" id="218843"/>
    <lineage>
        <taxon>Eukaryota</taxon>
        <taxon>Viridiplantae</taxon>
        <taxon>Streptophyta</taxon>
        <taxon>Embryophyta</taxon>
        <taxon>Tracheophyta</taxon>
        <taxon>Spermatophyta</taxon>
        <taxon>Magnoliopsida</taxon>
        <taxon>eudicotyledons</taxon>
        <taxon>Gunneridae</taxon>
        <taxon>Pentapetalae</taxon>
        <taxon>rosids</taxon>
        <taxon>fabids</taxon>
        <taxon>Malpighiales</taxon>
        <taxon>Passifloraceae</taxon>
        <taxon>Turnera</taxon>
    </lineage>
</organism>